<evidence type="ECO:0000313" key="1">
    <source>
        <dbReference type="EMBL" id="AKP49824.1"/>
    </source>
</evidence>
<organism evidence="1 2">
    <name type="scientific">Cyclobacterium amurskyense</name>
    <dbReference type="NCBI Taxonomy" id="320787"/>
    <lineage>
        <taxon>Bacteria</taxon>
        <taxon>Pseudomonadati</taxon>
        <taxon>Bacteroidota</taxon>
        <taxon>Cytophagia</taxon>
        <taxon>Cytophagales</taxon>
        <taxon>Cyclobacteriaceae</taxon>
        <taxon>Cyclobacterium</taxon>
    </lineage>
</organism>
<dbReference type="RefSeq" id="WP_048640321.1">
    <property type="nucleotide sequence ID" value="NZ_CP012040.1"/>
</dbReference>
<protein>
    <recommendedName>
        <fullName evidence="3">Ava_C0101 and related proteins</fullName>
    </recommendedName>
</protein>
<reference evidence="1 2" key="1">
    <citation type="submission" date="2015-07" db="EMBL/GenBank/DDBJ databases">
        <authorList>
            <person name="Kim K.M."/>
        </authorList>
    </citation>
    <scope>NUCLEOTIDE SEQUENCE [LARGE SCALE GENOMIC DNA]</scope>
    <source>
        <strain evidence="1 2">KCTC 12363</strain>
    </source>
</reference>
<dbReference type="PATRIC" id="fig|320787.5.peg.389"/>
<dbReference type="STRING" id="320787.CA2015_0345"/>
<dbReference type="InterPro" id="IPR046038">
    <property type="entry name" value="DUF5996"/>
</dbReference>
<gene>
    <name evidence="1" type="ORF">CA2015_0345</name>
</gene>
<accession>A0A0H4P6P0</accession>
<dbReference type="KEGG" id="camu:CA2015_0345"/>
<evidence type="ECO:0008006" key="3">
    <source>
        <dbReference type="Google" id="ProtNLM"/>
    </source>
</evidence>
<sequence>MTTKSLTTEWPVLDFAAMQDTIETIHQWLQIIGKIRLKTMPWQNHSWHTTLYLSPVGYSTQAICFDGGIFEIELDFIHHQLHIKSSNAETQHIELKTMSVADFYKVLFEKLAALGIDVEIHGSPNEMEPAIPFASNTAISTYDPIASNLLWKAMLKSNGVFNKFRSGFIGKSSPVHLFWGAFDLAITRFSGRPAPLHQGGVPNMPLDVMQEAYSHEVSSAGFWPGSKDSPMAVYYAYAYPGNEAYAKQKVLPEQAFYSPEMGEFFLKYEDVQSSSDPEKTLMDFLQTTYEAAANTSNWDREALER</sequence>
<evidence type="ECO:0000313" key="2">
    <source>
        <dbReference type="Proteomes" id="UP000036520"/>
    </source>
</evidence>
<dbReference type="Proteomes" id="UP000036520">
    <property type="component" value="Chromosome"/>
</dbReference>
<dbReference type="EMBL" id="CP012040">
    <property type="protein sequence ID" value="AKP49824.1"/>
    <property type="molecule type" value="Genomic_DNA"/>
</dbReference>
<keyword evidence="2" id="KW-1185">Reference proteome</keyword>
<proteinExistence type="predicted"/>
<name>A0A0H4P6P0_9BACT</name>
<dbReference type="OrthoDB" id="9800945at2"/>
<dbReference type="Pfam" id="PF19459">
    <property type="entry name" value="DUF5996"/>
    <property type="match status" value="1"/>
</dbReference>
<dbReference type="AlphaFoldDB" id="A0A0H4P6P0"/>